<dbReference type="KEGG" id="hro:HELRODRAFT_180703"/>
<dbReference type="InterPro" id="IPR013761">
    <property type="entry name" value="SAM/pointed_sf"/>
</dbReference>
<accession>T1FG69</accession>
<feature type="compositionally biased region" description="Pro residues" evidence="1">
    <location>
        <begin position="379"/>
        <end position="391"/>
    </location>
</feature>
<feature type="region of interest" description="Disordered" evidence="1">
    <location>
        <begin position="335"/>
        <end position="437"/>
    </location>
</feature>
<reference evidence="2 4" key="2">
    <citation type="journal article" date="2013" name="Nature">
        <title>Insights into bilaterian evolution from three spiralian genomes.</title>
        <authorList>
            <person name="Simakov O."/>
            <person name="Marletaz F."/>
            <person name="Cho S.J."/>
            <person name="Edsinger-Gonzales E."/>
            <person name="Havlak P."/>
            <person name="Hellsten U."/>
            <person name="Kuo D.H."/>
            <person name="Larsson T."/>
            <person name="Lv J."/>
            <person name="Arendt D."/>
            <person name="Savage R."/>
            <person name="Osoegawa K."/>
            <person name="de Jong P."/>
            <person name="Grimwood J."/>
            <person name="Chapman J.A."/>
            <person name="Shapiro H."/>
            <person name="Aerts A."/>
            <person name="Otillar R.P."/>
            <person name="Terry A.Y."/>
            <person name="Boore J.L."/>
            <person name="Grigoriev I.V."/>
            <person name="Lindberg D.R."/>
            <person name="Seaver E.C."/>
            <person name="Weisblat D.A."/>
            <person name="Putnam N.H."/>
            <person name="Rokhsar D.S."/>
        </authorList>
    </citation>
    <scope>NUCLEOTIDE SEQUENCE</scope>
</reference>
<dbReference type="GeneID" id="20207818"/>
<evidence type="ECO:0000256" key="1">
    <source>
        <dbReference type="SAM" id="MobiDB-lite"/>
    </source>
</evidence>
<dbReference type="EMBL" id="AMQM01007337">
    <property type="status" value="NOT_ANNOTATED_CDS"/>
    <property type="molecule type" value="Genomic_DNA"/>
</dbReference>
<reference evidence="4" key="1">
    <citation type="submission" date="2012-12" db="EMBL/GenBank/DDBJ databases">
        <authorList>
            <person name="Hellsten U."/>
            <person name="Grimwood J."/>
            <person name="Chapman J.A."/>
            <person name="Shapiro H."/>
            <person name="Aerts A."/>
            <person name="Otillar R.P."/>
            <person name="Terry A.Y."/>
            <person name="Boore J.L."/>
            <person name="Simakov O."/>
            <person name="Marletaz F."/>
            <person name="Cho S.-J."/>
            <person name="Edsinger-Gonzales E."/>
            <person name="Havlak P."/>
            <person name="Kuo D.-H."/>
            <person name="Larsson T."/>
            <person name="Lv J."/>
            <person name="Arendt D."/>
            <person name="Savage R."/>
            <person name="Osoegawa K."/>
            <person name="de Jong P."/>
            <person name="Lindberg D.R."/>
            <person name="Seaver E.C."/>
            <person name="Weisblat D.A."/>
            <person name="Putnam N.H."/>
            <person name="Grigoriev I.V."/>
            <person name="Rokhsar D.S."/>
        </authorList>
    </citation>
    <scope>NUCLEOTIDE SEQUENCE</scope>
</reference>
<gene>
    <name evidence="3" type="primary">20207818</name>
    <name evidence="2" type="ORF">HELRODRAFT_180703</name>
</gene>
<evidence type="ECO:0000313" key="3">
    <source>
        <dbReference type="EnsemblMetazoa" id="HelroP180703"/>
    </source>
</evidence>
<dbReference type="EnsemblMetazoa" id="HelroT180703">
    <property type="protein sequence ID" value="HelroP180703"/>
    <property type="gene ID" value="HelroG180703"/>
</dbReference>
<sequence>MDMVNWEGEFTMPEFITCFSKNLPVLIRTLSGLMGVDDLHIVGGDEIYWIYDIQRQKRVVASMRDKDKYCTIPIEHPAKFHVFVYVGNARQLQHILNLIYEHRKQNVYIECENNDKMHFQVGSESGHFGRFGSMEVLDTYDEKYLLGYPICLNKINARTCGIPVYLDIELTAAVGFVNYPVNCFTSWLSLVNNIVKTFPRAPVTTCQEIIIFPRNPEDSAYEYINPLDNRLSVDAVKSDLKDISKGNTYVIHPPPRLNPSTEIRIVELPAIPKSLPPLPNEINKRINTSLSKSLPPLPETFKNFDKKEKIVDSPKPNSDDELDYEDISLDVCKTDETDFKKPTPTPPKIVNSPKPNLDGEGYKDIDSNVCKTDGTNPKKLPPILPKPPKSPPVKLLPEIMPRSNSRPSSTSSTSPSPNNQQKISVFSKVGENRDVPCRPDSTDIRSYSIADVENLLRELNMDKHIKQFNEKQSSYITECLSRIIFFHCALKHNYKVDGELLSCLDQDLLEKEFNLSRFESLKLTKYFNGWRPSDKK</sequence>
<dbReference type="OrthoDB" id="6077228at2759"/>
<protein>
    <recommendedName>
        <fullName evidence="5">CABIT domain-containing protein</fullName>
    </recommendedName>
</protein>
<reference evidence="3" key="3">
    <citation type="submission" date="2015-06" db="UniProtKB">
        <authorList>
            <consortium name="EnsemblMetazoa"/>
        </authorList>
    </citation>
    <scope>IDENTIFICATION</scope>
</reference>
<evidence type="ECO:0000313" key="2">
    <source>
        <dbReference type="EMBL" id="ESN93614.1"/>
    </source>
</evidence>
<name>T1FG69_HELRO</name>
<dbReference type="OMA" id="ECENNDK"/>
<keyword evidence="4" id="KW-1185">Reference proteome</keyword>
<dbReference type="Gene3D" id="1.10.150.50">
    <property type="entry name" value="Transcription Factor, Ets-1"/>
    <property type="match status" value="1"/>
</dbReference>
<evidence type="ECO:0000313" key="4">
    <source>
        <dbReference type="Proteomes" id="UP000015101"/>
    </source>
</evidence>
<dbReference type="PANTHER" id="PTHR14454:SF11">
    <property type="entry name" value="SERRANO, ISOFORM F"/>
    <property type="match status" value="1"/>
</dbReference>
<dbReference type="PANTHER" id="PTHR14454">
    <property type="entry name" value="GRB2-ASSOCIATED AND REGULATOR OF MAPK PROTEIN FAMILY MEMBER"/>
    <property type="match status" value="1"/>
</dbReference>
<feature type="compositionally biased region" description="Low complexity" evidence="1">
    <location>
        <begin position="392"/>
        <end position="419"/>
    </location>
</feature>
<dbReference type="RefSeq" id="XP_009028256.1">
    <property type="nucleotide sequence ID" value="XM_009030008.1"/>
</dbReference>
<dbReference type="Proteomes" id="UP000015101">
    <property type="component" value="Unassembled WGS sequence"/>
</dbReference>
<dbReference type="InterPro" id="IPR052281">
    <property type="entry name" value="GAREM"/>
</dbReference>
<dbReference type="STRING" id="6412.T1FG69"/>
<dbReference type="EMBL" id="KB097599">
    <property type="protein sequence ID" value="ESN93614.1"/>
    <property type="molecule type" value="Genomic_DNA"/>
</dbReference>
<proteinExistence type="predicted"/>
<dbReference type="HOGENOM" id="CLU_508334_0_0_1"/>
<organism evidence="3 4">
    <name type="scientific">Helobdella robusta</name>
    <name type="common">Californian leech</name>
    <dbReference type="NCBI Taxonomy" id="6412"/>
    <lineage>
        <taxon>Eukaryota</taxon>
        <taxon>Metazoa</taxon>
        <taxon>Spiralia</taxon>
        <taxon>Lophotrochozoa</taxon>
        <taxon>Annelida</taxon>
        <taxon>Clitellata</taxon>
        <taxon>Hirudinea</taxon>
        <taxon>Rhynchobdellida</taxon>
        <taxon>Glossiphoniidae</taxon>
        <taxon>Helobdella</taxon>
    </lineage>
</organism>
<dbReference type="AlphaFoldDB" id="T1FG69"/>
<dbReference type="CTD" id="20207818"/>
<dbReference type="InParanoid" id="T1FG69"/>
<evidence type="ECO:0008006" key="5">
    <source>
        <dbReference type="Google" id="ProtNLM"/>
    </source>
</evidence>